<keyword evidence="2" id="KW-1185">Reference proteome</keyword>
<reference evidence="1 2" key="1">
    <citation type="journal article" date="2021" name="Elife">
        <title>Chloroplast acquisition without the gene transfer in kleptoplastic sea slugs, Plakobranchus ocellatus.</title>
        <authorList>
            <person name="Maeda T."/>
            <person name="Takahashi S."/>
            <person name="Yoshida T."/>
            <person name="Shimamura S."/>
            <person name="Takaki Y."/>
            <person name="Nagai Y."/>
            <person name="Toyoda A."/>
            <person name="Suzuki Y."/>
            <person name="Arimoto A."/>
            <person name="Ishii H."/>
            <person name="Satoh N."/>
            <person name="Nishiyama T."/>
            <person name="Hasebe M."/>
            <person name="Maruyama T."/>
            <person name="Minagawa J."/>
            <person name="Obokata J."/>
            <person name="Shigenobu S."/>
        </authorList>
    </citation>
    <scope>NUCLEOTIDE SEQUENCE [LARGE SCALE GENOMIC DNA]</scope>
</reference>
<name>A0AAV3ZTL2_9GAST</name>
<evidence type="ECO:0000313" key="1">
    <source>
        <dbReference type="EMBL" id="GFN98461.1"/>
    </source>
</evidence>
<comment type="caution">
    <text evidence="1">The sequence shown here is derived from an EMBL/GenBank/DDBJ whole genome shotgun (WGS) entry which is preliminary data.</text>
</comment>
<accession>A0AAV3ZTL2</accession>
<gene>
    <name evidence="1" type="ORF">PoB_002496700</name>
</gene>
<proteinExistence type="predicted"/>
<sequence length="80" mass="9067">MKALRHTRAPVRVLYRRVPSNLKANSLCHQRPKEDKEEIDNCGETTLSLAYRTDDLRTTTTDFAMSSHAPETKIGNPALK</sequence>
<protein>
    <submittedName>
        <fullName evidence="1">Uncharacterized protein</fullName>
    </submittedName>
</protein>
<dbReference type="EMBL" id="BLXT01002860">
    <property type="protein sequence ID" value="GFN98461.1"/>
    <property type="molecule type" value="Genomic_DNA"/>
</dbReference>
<dbReference type="AlphaFoldDB" id="A0AAV3ZTL2"/>
<dbReference type="Proteomes" id="UP000735302">
    <property type="component" value="Unassembled WGS sequence"/>
</dbReference>
<organism evidence="1 2">
    <name type="scientific">Plakobranchus ocellatus</name>
    <dbReference type="NCBI Taxonomy" id="259542"/>
    <lineage>
        <taxon>Eukaryota</taxon>
        <taxon>Metazoa</taxon>
        <taxon>Spiralia</taxon>
        <taxon>Lophotrochozoa</taxon>
        <taxon>Mollusca</taxon>
        <taxon>Gastropoda</taxon>
        <taxon>Heterobranchia</taxon>
        <taxon>Euthyneura</taxon>
        <taxon>Panpulmonata</taxon>
        <taxon>Sacoglossa</taxon>
        <taxon>Placobranchoidea</taxon>
        <taxon>Plakobranchidae</taxon>
        <taxon>Plakobranchus</taxon>
    </lineage>
</organism>
<evidence type="ECO:0000313" key="2">
    <source>
        <dbReference type="Proteomes" id="UP000735302"/>
    </source>
</evidence>